<sequence>MKKRNIKNMIAIGICLLGFTGCSSSSKKDYYERPGSSSSNLKGDRVDLYGSYSKDKIPVARPIPYLKYVNDMESPKVPIKYYKEKEFLDFYKNTKVKGHGDNSNYWRWKVTLTKKEISNVLNKNLVTLSSRRPKEVLTYEKGEWIAKKIPLNPVGEVITLRVLERGKSGLVTKLLIKGTRGEYIVAKEGNIRNLLSLSRNNVDSVVNIYGAKGGSASYNDKPISKNPSMLPSAFIAIEKLGNGGFNIYGGGFGHGSGIPQWSAMDLTKNKGYSYKQVLQRYYTDTKLKNMRSVDGIGDKIRVGIMNSGFSTLNHSKISMFSLGTIKIKSKDGNVNINPRTSVDFVVKDGYTQVIVQNKLRLKTRNFINITSNKMISVTNIRRNVRNKYPTYRGEFEIRLAQGGKSLNLINEINIEDYLLQVVPSEMPQSFGLEALKVQAIAARTYAAKDILRNRYAKQGFHIVDSTQSQVYNNLDENELASQGVKSTKGLILVHEDKPIDAKYYSTSSGFNSSAHNVW</sequence>
<organism evidence="2 3">
    <name type="scientific">Cetobacterium somerae ATCC BAA-474</name>
    <dbReference type="NCBI Taxonomy" id="1319815"/>
    <lineage>
        <taxon>Bacteria</taxon>
        <taxon>Fusobacteriati</taxon>
        <taxon>Fusobacteriota</taxon>
        <taxon>Fusobacteriia</taxon>
        <taxon>Fusobacteriales</taxon>
        <taxon>Fusobacteriaceae</taxon>
        <taxon>Cetobacterium</taxon>
    </lineage>
</organism>
<proteinExistence type="predicted"/>
<dbReference type="NCBIfam" id="TIGR02669">
    <property type="entry name" value="SpoIID_LytB"/>
    <property type="match status" value="1"/>
</dbReference>
<dbReference type="PROSITE" id="PS51257">
    <property type="entry name" value="PROKAR_LIPOPROTEIN"/>
    <property type="match status" value="1"/>
</dbReference>
<name>U7VBR6_9FUSO</name>
<dbReference type="Proteomes" id="UP000017081">
    <property type="component" value="Unassembled WGS sequence"/>
</dbReference>
<reference evidence="2" key="1">
    <citation type="submission" date="2013-08" db="EMBL/GenBank/DDBJ databases">
        <authorList>
            <person name="Weinstock G."/>
            <person name="Sodergren E."/>
            <person name="Wylie T."/>
            <person name="Fulton L."/>
            <person name="Fulton R."/>
            <person name="Fronick C."/>
            <person name="O'Laughlin M."/>
            <person name="Godfrey J."/>
            <person name="Miner T."/>
            <person name="Herter B."/>
            <person name="Appelbaum E."/>
            <person name="Cordes M."/>
            <person name="Lek S."/>
            <person name="Wollam A."/>
            <person name="Pepin K.H."/>
            <person name="Palsikar V.B."/>
            <person name="Mitreva M."/>
            <person name="Wilson R.K."/>
        </authorList>
    </citation>
    <scope>NUCLEOTIDE SEQUENCE [LARGE SCALE GENOMIC DNA]</scope>
    <source>
        <strain evidence="2">ATCC BAA-474</strain>
    </source>
</reference>
<dbReference type="InterPro" id="IPR013486">
    <property type="entry name" value="SpoIID/LytB"/>
</dbReference>
<gene>
    <name evidence="2" type="ORF">HMPREF0202_01407</name>
</gene>
<dbReference type="eggNOG" id="COG2385">
    <property type="taxonomic scope" value="Bacteria"/>
</dbReference>
<evidence type="ECO:0000313" key="3">
    <source>
        <dbReference type="Proteomes" id="UP000017081"/>
    </source>
</evidence>
<comment type="caution">
    <text evidence="2">The sequence shown here is derived from an EMBL/GenBank/DDBJ whole genome shotgun (WGS) entry which is preliminary data.</text>
</comment>
<accession>U7VBR6</accession>
<dbReference type="EMBL" id="AXZF01000054">
    <property type="protein sequence ID" value="ERT68599.1"/>
    <property type="molecule type" value="Genomic_DNA"/>
</dbReference>
<dbReference type="RefSeq" id="WP_023050945.1">
    <property type="nucleotide sequence ID" value="NZ_CP173065.2"/>
</dbReference>
<dbReference type="HOGENOM" id="CLU_526535_0_0_0"/>
<feature type="domain" description="Sporulation stage II protein D amidase enhancer LytB N-terminal" evidence="1">
    <location>
        <begin position="404"/>
        <end position="494"/>
    </location>
</feature>
<dbReference type="GO" id="GO:0030435">
    <property type="term" value="P:sporulation resulting in formation of a cellular spore"/>
    <property type="evidence" value="ECO:0007669"/>
    <property type="project" value="InterPro"/>
</dbReference>
<dbReference type="Pfam" id="PF08486">
    <property type="entry name" value="SpoIID"/>
    <property type="match status" value="1"/>
</dbReference>
<dbReference type="InterPro" id="IPR013693">
    <property type="entry name" value="SpoIID/LytB_N"/>
</dbReference>
<dbReference type="AlphaFoldDB" id="U7VBR6"/>
<evidence type="ECO:0000313" key="2">
    <source>
        <dbReference type="EMBL" id="ERT68599.1"/>
    </source>
</evidence>
<keyword evidence="3" id="KW-1185">Reference proteome</keyword>
<evidence type="ECO:0000259" key="1">
    <source>
        <dbReference type="Pfam" id="PF08486"/>
    </source>
</evidence>
<dbReference type="STRING" id="1319815.HMPREF0202_01407"/>
<dbReference type="PATRIC" id="fig|1319815.3.peg.1353"/>
<protein>
    <recommendedName>
        <fullName evidence="1">Sporulation stage II protein D amidase enhancer LytB N-terminal domain-containing protein</fullName>
    </recommendedName>
</protein>